<keyword evidence="4 8" id="KW-1133">Transmembrane helix</keyword>
<keyword evidence="5" id="KW-0560">Oxidoreductase</keyword>
<evidence type="ECO:0000256" key="3">
    <source>
        <dbReference type="ARBA" id="ARBA00022692"/>
    </source>
</evidence>
<keyword evidence="11" id="KW-1185">Reference proteome</keyword>
<feature type="transmembrane region" description="Helical" evidence="8">
    <location>
        <begin position="243"/>
        <end position="263"/>
    </location>
</feature>
<dbReference type="Proteomes" id="UP000033115">
    <property type="component" value="Chromosome"/>
</dbReference>
<evidence type="ECO:0000256" key="2">
    <source>
        <dbReference type="ARBA" id="ARBA00022475"/>
    </source>
</evidence>
<dbReference type="PANTHER" id="PTHR42682">
    <property type="entry name" value="HYDROGENASE-4 COMPONENT F"/>
    <property type="match status" value="1"/>
</dbReference>
<evidence type="ECO:0000256" key="5">
    <source>
        <dbReference type="ARBA" id="ARBA00023002"/>
    </source>
</evidence>
<dbReference type="KEGG" id="csq:CSCA_1578"/>
<feature type="transmembrane region" description="Helical" evidence="8">
    <location>
        <begin position="25"/>
        <end position="45"/>
    </location>
</feature>
<feature type="transmembrane region" description="Helical" evidence="8">
    <location>
        <begin position="65"/>
        <end position="84"/>
    </location>
</feature>
<dbReference type="GO" id="GO:0016491">
    <property type="term" value="F:oxidoreductase activity"/>
    <property type="evidence" value="ECO:0007669"/>
    <property type="project" value="UniProtKB-KW"/>
</dbReference>
<evidence type="ECO:0000256" key="8">
    <source>
        <dbReference type="SAM" id="Phobius"/>
    </source>
</evidence>
<feature type="transmembrane region" description="Helical" evidence="8">
    <location>
        <begin position="365"/>
        <end position="385"/>
    </location>
</feature>
<dbReference type="Pfam" id="PF00361">
    <property type="entry name" value="Proton_antipo_M"/>
    <property type="match status" value="1"/>
</dbReference>
<reference evidence="10 11" key="1">
    <citation type="journal article" date="2015" name="J. Biotechnol.">
        <title>Complete genome sequence of a malodorant-producing acetogen, Clostridium scatologenes ATCC 25775(T).</title>
        <authorList>
            <person name="Zhu Z."/>
            <person name="Guo T."/>
            <person name="Zheng H."/>
            <person name="Song T."/>
            <person name="Ouyang P."/>
            <person name="Xie J."/>
        </authorList>
    </citation>
    <scope>NUCLEOTIDE SEQUENCE [LARGE SCALE GENOMIC DNA]</scope>
    <source>
        <strain evidence="10 11">ATCC 25775</strain>
    </source>
</reference>
<feature type="domain" description="NADH:quinone oxidoreductase/Mrp antiporter transmembrane" evidence="9">
    <location>
        <begin position="123"/>
        <end position="412"/>
    </location>
</feature>
<dbReference type="InterPro" id="IPR001750">
    <property type="entry name" value="ND/Mrp_TM"/>
</dbReference>
<dbReference type="GO" id="GO:0008137">
    <property type="term" value="F:NADH dehydrogenase (ubiquinone) activity"/>
    <property type="evidence" value="ECO:0007669"/>
    <property type="project" value="InterPro"/>
</dbReference>
<dbReference type="PRINTS" id="PR01437">
    <property type="entry name" value="NUOXDRDTASE4"/>
</dbReference>
<dbReference type="HOGENOM" id="CLU_007100_10_1_9"/>
<dbReference type="InterPro" id="IPR003918">
    <property type="entry name" value="NADH_UbQ_OxRdtase"/>
</dbReference>
<keyword evidence="2" id="KW-1003">Cell membrane</keyword>
<proteinExistence type="predicted"/>
<sequence>MGLSICAIVFAVVILLSILLKSTKAISILTILNMVMLVAVSLVFYRNLKLQDSLNFCNNLIYIDSLNIIQLILISTISLVAAVYSHKYIGEEIHNGSISINFAKIYYFLFNLFVLSMIAVAISNNIILMWISLEATTLSTAFLIGFNRHKLSLEAAWKYIIICSIGIVLGLIGIILFIYSSGDLSNKVLNWTYLVKNYSILNKSIVKFGFCFIFVGIATKAGLAPMHTWLPDAHSEAPSPISAMMSGVLLNLALYVVLRFYIIVKLISGLEKMKYLFIVFGLISLIISAFSILNQKNYKRLLAFSSVENMGIITLGFGIGGPIALYGSMLHSIIHAYGKSLLFLISGNILSVYKTKRIDRVNNLIKTMPINSVLLICGVLVITGIPPFPSFFSEYNILAASIKNGHYLVCGIYALCLLIVFAGFLKVFINMIFSDDKDFNTRSKKDKENIIPLIIIFFIIIILSFFSRYEIASLINKAVLIINPMQ</sequence>
<dbReference type="GO" id="GO:0005886">
    <property type="term" value="C:plasma membrane"/>
    <property type="evidence" value="ECO:0007669"/>
    <property type="project" value="UniProtKB-SubCell"/>
</dbReference>
<feature type="transmembrane region" description="Helical" evidence="8">
    <location>
        <begin position="200"/>
        <end position="223"/>
    </location>
</feature>
<keyword evidence="3 7" id="KW-0812">Transmembrane</keyword>
<dbReference type="STRING" id="1548.CSCA_1578"/>
<evidence type="ECO:0000256" key="7">
    <source>
        <dbReference type="RuleBase" id="RU000320"/>
    </source>
</evidence>
<feature type="transmembrane region" description="Helical" evidence="8">
    <location>
        <begin position="105"/>
        <end position="122"/>
    </location>
</feature>
<evidence type="ECO:0000256" key="1">
    <source>
        <dbReference type="ARBA" id="ARBA00004651"/>
    </source>
</evidence>
<comment type="subcellular location">
    <subcellularLocation>
        <location evidence="1">Cell membrane</location>
        <topology evidence="1">Multi-pass membrane protein</topology>
    </subcellularLocation>
    <subcellularLocation>
        <location evidence="7">Membrane</location>
        <topology evidence="7">Multi-pass membrane protein</topology>
    </subcellularLocation>
</comment>
<evidence type="ECO:0000313" key="10">
    <source>
        <dbReference type="EMBL" id="AKA68703.1"/>
    </source>
</evidence>
<dbReference type="EMBL" id="CP009933">
    <property type="protein sequence ID" value="AKA68703.1"/>
    <property type="molecule type" value="Genomic_DNA"/>
</dbReference>
<organism evidence="10 11">
    <name type="scientific">Clostridium scatologenes</name>
    <dbReference type="NCBI Taxonomy" id="1548"/>
    <lineage>
        <taxon>Bacteria</taxon>
        <taxon>Bacillati</taxon>
        <taxon>Bacillota</taxon>
        <taxon>Clostridia</taxon>
        <taxon>Eubacteriales</taxon>
        <taxon>Clostridiaceae</taxon>
        <taxon>Clostridium</taxon>
    </lineage>
</organism>
<feature type="transmembrane region" description="Helical" evidence="8">
    <location>
        <begin position="128"/>
        <end position="147"/>
    </location>
</feature>
<feature type="transmembrane region" description="Helical" evidence="8">
    <location>
        <begin position="159"/>
        <end position="180"/>
    </location>
</feature>
<dbReference type="PANTHER" id="PTHR42682:SF5">
    <property type="entry name" value="HYDROGENASE-4 COMPONENT F"/>
    <property type="match status" value="1"/>
</dbReference>
<evidence type="ECO:0000313" key="11">
    <source>
        <dbReference type="Proteomes" id="UP000033115"/>
    </source>
</evidence>
<dbReference type="RefSeq" id="WP_029159341.1">
    <property type="nucleotide sequence ID" value="NZ_CP009933.1"/>
</dbReference>
<keyword evidence="6 8" id="KW-0472">Membrane</keyword>
<dbReference type="AlphaFoldDB" id="A0A0E3M7D9"/>
<dbReference type="InterPro" id="IPR052175">
    <property type="entry name" value="ComplexI-like_HydComp"/>
</dbReference>
<evidence type="ECO:0000256" key="6">
    <source>
        <dbReference type="ARBA" id="ARBA00023136"/>
    </source>
</evidence>
<accession>A0A0E3M7D9</accession>
<evidence type="ECO:0000259" key="9">
    <source>
        <dbReference type="Pfam" id="PF00361"/>
    </source>
</evidence>
<name>A0A0E3M7D9_CLOSL</name>
<dbReference type="GO" id="GO:0042773">
    <property type="term" value="P:ATP synthesis coupled electron transport"/>
    <property type="evidence" value="ECO:0007669"/>
    <property type="project" value="InterPro"/>
</dbReference>
<feature type="transmembrane region" description="Helical" evidence="8">
    <location>
        <begin position="301"/>
        <end position="327"/>
    </location>
</feature>
<feature type="transmembrane region" description="Helical" evidence="8">
    <location>
        <begin position="405"/>
        <end position="429"/>
    </location>
</feature>
<feature type="transmembrane region" description="Helical" evidence="8">
    <location>
        <begin position="450"/>
        <end position="469"/>
    </location>
</feature>
<protein>
    <submittedName>
        <fullName evidence="10">Putative hydrogenase 4 subunit F</fullName>
    </submittedName>
</protein>
<gene>
    <name evidence="10" type="ORF">CSCA_1578</name>
</gene>
<evidence type="ECO:0000256" key="4">
    <source>
        <dbReference type="ARBA" id="ARBA00022989"/>
    </source>
</evidence>
<feature type="transmembrane region" description="Helical" evidence="8">
    <location>
        <begin position="275"/>
        <end position="294"/>
    </location>
</feature>